<feature type="transmembrane region" description="Helical" evidence="1">
    <location>
        <begin position="20"/>
        <end position="39"/>
    </location>
</feature>
<evidence type="ECO:0000256" key="1">
    <source>
        <dbReference type="SAM" id="Phobius"/>
    </source>
</evidence>
<keyword evidence="3" id="KW-1185">Reference proteome</keyword>
<name>A0A081BDH4_9HYPH</name>
<accession>A0A081BDH4</accession>
<feature type="transmembrane region" description="Helical" evidence="1">
    <location>
        <begin position="87"/>
        <end position="109"/>
    </location>
</feature>
<proteinExistence type="predicted"/>
<evidence type="ECO:0000313" key="3">
    <source>
        <dbReference type="Proteomes" id="UP000028702"/>
    </source>
</evidence>
<comment type="caution">
    <text evidence="2">The sequence shown here is derived from an EMBL/GenBank/DDBJ whole genome shotgun (WGS) entry which is preliminary data.</text>
</comment>
<protein>
    <submittedName>
        <fullName evidence="2">Conserved protein</fullName>
    </submittedName>
</protein>
<feature type="transmembrane region" description="Helical" evidence="1">
    <location>
        <begin position="121"/>
        <end position="139"/>
    </location>
</feature>
<dbReference type="Proteomes" id="UP000028702">
    <property type="component" value="Unassembled WGS sequence"/>
</dbReference>
<dbReference type="STRING" id="1333998.M2A_2591"/>
<dbReference type="EMBL" id="BBIO01000014">
    <property type="protein sequence ID" value="GAK46092.1"/>
    <property type="molecule type" value="Genomic_DNA"/>
</dbReference>
<dbReference type="RefSeq" id="WP_156101764.1">
    <property type="nucleotide sequence ID" value="NZ_BBIO01000014.1"/>
</dbReference>
<dbReference type="eggNOG" id="ENOG5033ZNG">
    <property type="taxonomic scope" value="Bacteria"/>
</dbReference>
<reference evidence="2 3" key="1">
    <citation type="submission" date="2014-07" db="EMBL/GenBank/DDBJ databases">
        <title>Tepidicaulis marinum gen. nov., sp. nov., a novel marine bacterium denitrifying nitrate to nitrous oxide strictly under microaerobic conditions.</title>
        <authorList>
            <person name="Takeuchi M."/>
            <person name="Yamagishi T."/>
            <person name="Kamagata Y."/>
            <person name="Oshima K."/>
            <person name="Hattori M."/>
            <person name="Katayama T."/>
            <person name="Hanada S."/>
            <person name="Tamaki H."/>
            <person name="Marumo K."/>
            <person name="Maeda H."/>
            <person name="Nedachi M."/>
            <person name="Iwasaki W."/>
            <person name="Suwa Y."/>
            <person name="Sakata S."/>
        </authorList>
    </citation>
    <scope>NUCLEOTIDE SEQUENCE [LARGE SCALE GENOMIC DNA]</scope>
    <source>
        <strain evidence="2 3">MA2</strain>
    </source>
</reference>
<feature type="transmembrane region" description="Helical" evidence="1">
    <location>
        <begin position="59"/>
        <end position="80"/>
    </location>
</feature>
<gene>
    <name evidence="2" type="ORF">M2A_2591</name>
</gene>
<organism evidence="2 3">
    <name type="scientific">Tepidicaulis marinus</name>
    <dbReference type="NCBI Taxonomy" id="1333998"/>
    <lineage>
        <taxon>Bacteria</taxon>
        <taxon>Pseudomonadati</taxon>
        <taxon>Pseudomonadota</taxon>
        <taxon>Alphaproteobacteria</taxon>
        <taxon>Hyphomicrobiales</taxon>
        <taxon>Parvibaculaceae</taxon>
        <taxon>Tepidicaulis</taxon>
    </lineage>
</organism>
<keyword evidence="1" id="KW-1133">Transmembrane helix</keyword>
<keyword evidence="1" id="KW-0472">Membrane</keyword>
<evidence type="ECO:0000313" key="2">
    <source>
        <dbReference type="EMBL" id="GAK46092.1"/>
    </source>
</evidence>
<keyword evidence="1" id="KW-0812">Transmembrane</keyword>
<dbReference type="AlphaFoldDB" id="A0A081BDH4"/>
<sequence length="147" mass="15322">MSALLPSPATPYLGHKACPLFLALLAIGTIVPGFIHAFLPDGGAGTIAGLDLSAGGPVIIGTFAWAGATQIAYGTLMLLVALRYRALVPFFFLIILMERSLIALNSWVLKPSGTGHHPPEAYATLALLPLVAAALYFSLKPRPDAAS</sequence>